<dbReference type="Pfam" id="PF00211">
    <property type="entry name" value="Guanylate_cyc"/>
    <property type="match status" value="1"/>
</dbReference>
<dbReference type="PROSITE" id="PS50125">
    <property type="entry name" value="GUANYLATE_CYCLASE_2"/>
    <property type="match status" value="1"/>
</dbReference>
<keyword evidence="4" id="KW-1185">Reference proteome</keyword>
<evidence type="ECO:0000256" key="1">
    <source>
        <dbReference type="SAM" id="Phobius"/>
    </source>
</evidence>
<dbReference type="GO" id="GO:0035556">
    <property type="term" value="P:intracellular signal transduction"/>
    <property type="evidence" value="ECO:0007669"/>
    <property type="project" value="InterPro"/>
</dbReference>
<keyword evidence="1" id="KW-0472">Membrane</keyword>
<dbReference type="SUPFAM" id="SSF55073">
    <property type="entry name" value="Nucleotide cyclase"/>
    <property type="match status" value="1"/>
</dbReference>
<protein>
    <recommendedName>
        <fullName evidence="2">Guanylate cyclase domain-containing protein</fullName>
    </recommendedName>
</protein>
<accession>X6MV46</accession>
<dbReference type="EMBL" id="ASPP01016124">
    <property type="protein sequence ID" value="ETO17719.1"/>
    <property type="molecule type" value="Genomic_DNA"/>
</dbReference>
<dbReference type="CDD" id="cd07302">
    <property type="entry name" value="CHD"/>
    <property type="match status" value="1"/>
</dbReference>
<dbReference type="AlphaFoldDB" id="X6MV46"/>
<gene>
    <name evidence="3" type="ORF">RFI_19597</name>
</gene>
<organism evidence="3 4">
    <name type="scientific">Reticulomyxa filosa</name>
    <dbReference type="NCBI Taxonomy" id="46433"/>
    <lineage>
        <taxon>Eukaryota</taxon>
        <taxon>Sar</taxon>
        <taxon>Rhizaria</taxon>
        <taxon>Retaria</taxon>
        <taxon>Foraminifera</taxon>
        <taxon>Monothalamids</taxon>
        <taxon>Reticulomyxidae</taxon>
        <taxon>Reticulomyxa</taxon>
    </lineage>
</organism>
<feature type="domain" description="Guanylate cyclase" evidence="2">
    <location>
        <begin position="89"/>
        <end position="225"/>
    </location>
</feature>
<sequence length="236" mass="25764">MADCQPQQVVISKEAREVLGDLCECKDITGSKVGNMLVTSANPVRRGHFEKLNVTPQLAERIKGYIPLAVRPHLEMPSTLWTGELREVTVLFISLPFDAKRLVHLDEGTSSSGNALTTVQKNIKVLQDVIYKYQGSLNKFLVDDKGSTVMAVFGLPPVAHSNDPSRGVLAALELQKRLTRMTKFSTAALGLASGVVFTGLIGGTIGSRREYTILGNQVNLAARLMGLDQKKFRAAW</sequence>
<comment type="caution">
    <text evidence="3">The sequence shown here is derived from an EMBL/GenBank/DDBJ whole genome shotgun (WGS) entry which is preliminary data.</text>
</comment>
<dbReference type="Proteomes" id="UP000023152">
    <property type="component" value="Unassembled WGS sequence"/>
</dbReference>
<dbReference type="InterPro" id="IPR029787">
    <property type="entry name" value="Nucleotide_cyclase"/>
</dbReference>
<dbReference type="PANTHER" id="PTHR47455:SF1">
    <property type="entry name" value="GUANYLATE CYCLASE DOMAIN-CONTAINING PROTEIN"/>
    <property type="match status" value="1"/>
</dbReference>
<reference evidence="3 4" key="1">
    <citation type="journal article" date="2013" name="Curr. Biol.">
        <title>The Genome of the Foraminiferan Reticulomyxa filosa.</title>
        <authorList>
            <person name="Glockner G."/>
            <person name="Hulsmann N."/>
            <person name="Schleicher M."/>
            <person name="Noegel A.A."/>
            <person name="Eichinger L."/>
            <person name="Gallinger C."/>
            <person name="Pawlowski J."/>
            <person name="Sierra R."/>
            <person name="Euteneuer U."/>
            <person name="Pillet L."/>
            <person name="Moustafa A."/>
            <person name="Platzer M."/>
            <person name="Groth M."/>
            <person name="Szafranski K."/>
            <person name="Schliwa M."/>
        </authorList>
    </citation>
    <scope>NUCLEOTIDE SEQUENCE [LARGE SCALE GENOMIC DNA]</scope>
</reference>
<evidence type="ECO:0000313" key="4">
    <source>
        <dbReference type="Proteomes" id="UP000023152"/>
    </source>
</evidence>
<dbReference type="InterPro" id="IPR001054">
    <property type="entry name" value="A/G_cyclase"/>
</dbReference>
<name>X6MV46_RETFI</name>
<feature type="transmembrane region" description="Helical" evidence="1">
    <location>
        <begin position="184"/>
        <end position="205"/>
    </location>
</feature>
<evidence type="ECO:0000259" key="2">
    <source>
        <dbReference type="PROSITE" id="PS50125"/>
    </source>
</evidence>
<proteinExistence type="predicted"/>
<evidence type="ECO:0000313" key="3">
    <source>
        <dbReference type="EMBL" id="ETO17719.1"/>
    </source>
</evidence>
<dbReference type="Gene3D" id="3.30.70.1230">
    <property type="entry name" value="Nucleotide cyclase"/>
    <property type="match status" value="1"/>
</dbReference>
<dbReference type="GO" id="GO:0009190">
    <property type="term" value="P:cyclic nucleotide biosynthetic process"/>
    <property type="evidence" value="ECO:0007669"/>
    <property type="project" value="InterPro"/>
</dbReference>
<dbReference type="PANTHER" id="PTHR47455">
    <property type="entry name" value="ADENYLYL CYCLASE BETA"/>
    <property type="match status" value="1"/>
</dbReference>
<keyword evidence="1" id="KW-1133">Transmembrane helix</keyword>
<dbReference type="OrthoDB" id="194468at2759"/>
<keyword evidence="1" id="KW-0812">Transmembrane</keyword>